<dbReference type="Gene3D" id="3.40.50.720">
    <property type="entry name" value="NAD(P)-binding Rossmann-like Domain"/>
    <property type="match status" value="1"/>
</dbReference>
<dbReference type="NCBIfam" id="NF004200">
    <property type="entry name" value="PRK05653.1-5"/>
    <property type="match status" value="1"/>
</dbReference>
<gene>
    <name evidence="4" type="ORF">CCON33237_0402</name>
</gene>
<evidence type="ECO:0000313" key="4">
    <source>
        <dbReference type="EMBL" id="ALF47109.1"/>
    </source>
</evidence>
<dbReference type="InterPro" id="IPR036291">
    <property type="entry name" value="NAD(P)-bd_dom_sf"/>
</dbReference>
<dbReference type="SMART" id="SM00822">
    <property type="entry name" value="PKS_KR"/>
    <property type="match status" value="1"/>
</dbReference>
<sequence>MSKRVLITGSSRGIGASIAKRLASEYEVVIHARSKSDDLLKIASELGAKFLTFDVADTSAAKEMIEADMEANGVYYGVVLNAGITRDNTFVGLSDEEWFDVIDVNLNGFYNVLRPALMPMIRARKPARIVTLSSVSGVIGNRGQVNYSASKAGIIGASKALAVELASRGITVNCVAPGLIKTDMSEEILNSDFLDEVLKAIPAKRAGEADEVAGLVKFLLSSDASYITRQVIGVNGGLC</sequence>
<dbReference type="EMBL" id="CP012541">
    <property type="protein sequence ID" value="ALF47109.1"/>
    <property type="molecule type" value="Genomic_DNA"/>
</dbReference>
<dbReference type="RefSeq" id="WP_054196180.1">
    <property type="nucleotide sequence ID" value="NZ_CP012541.1"/>
</dbReference>
<evidence type="ECO:0000313" key="5">
    <source>
        <dbReference type="Proteomes" id="UP000066049"/>
    </source>
</evidence>
<comment type="similarity">
    <text evidence="1">Belongs to the short-chain dehydrogenases/reductases (SDR) family.</text>
</comment>
<dbReference type="PANTHER" id="PTHR42879:SF2">
    <property type="entry name" value="3-OXOACYL-[ACYL-CARRIER-PROTEIN] REDUCTASE FABG"/>
    <property type="match status" value="1"/>
</dbReference>
<name>A0A0M4SLR5_9BACT</name>
<dbReference type="GO" id="GO:0016491">
    <property type="term" value="F:oxidoreductase activity"/>
    <property type="evidence" value="ECO:0007669"/>
    <property type="project" value="UniProtKB-KW"/>
</dbReference>
<dbReference type="InterPro" id="IPR057326">
    <property type="entry name" value="KR_dom"/>
</dbReference>
<dbReference type="Pfam" id="PF13561">
    <property type="entry name" value="adh_short_C2"/>
    <property type="match status" value="1"/>
</dbReference>
<dbReference type="PRINTS" id="PR00081">
    <property type="entry name" value="GDHRDH"/>
</dbReference>
<organism evidence="4 5">
    <name type="scientific">Campylobacter concisus</name>
    <dbReference type="NCBI Taxonomy" id="199"/>
    <lineage>
        <taxon>Bacteria</taxon>
        <taxon>Pseudomonadati</taxon>
        <taxon>Campylobacterota</taxon>
        <taxon>Epsilonproteobacteria</taxon>
        <taxon>Campylobacterales</taxon>
        <taxon>Campylobacteraceae</taxon>
        <taxon>Campylobacter</taxon>
    </lineage>
</organism>
<evidence type="ECO:0000256" key="2">
    <source>
        <dbReference type="ARBA" id="ARBA00023002"/>
    </source>
</evidence>
<dbReference type="PRINTS" id="PR00080">
    <property type="entry name" value="SDRFAMILY"/>
</dbReference>
<accession>A0A0M4SLR5</accession>
<dbReference type="AlphaFoldDB" id="A0A0M4SLR5"/>
<dbReference type="KEGG" id="ccoc:CCON33237_0402"/>
<feature type="domain" description="Ketoreductase" evidence="3">
    <location>
        <begin position="3"/>
        <end position="183"/>
    </location>
</feature>
<dbReference type="FunFam" id="3.40.50.720:FF:000173">
    <property type="entry name" value="3-oxoacyl-[acyl-carrier protein] reductase"/>
    <property type="match status" value="1"/>
</dbReference>
<evidence type="ECO:0000259" key="3">
    <source>
        <dbReference type="SMART" id="SM00822"/>
    </source>
</evidence>
<dbReference type="PANTHER" id="PTHR42879">
    <property type="entry name" value="3-OXOACYL-(ACYL-CARRIER-PROTEIN) REDUCTASE"/>
    <property type="match status" value="1"/>
</dbReference>
<dbReference type="Proteomes" id="UP000066049">
    <property type="component" value="Chromosome"/>
</dbReference>
<dbReference type="InterPro" id="IPR050259">
    <property type="entry name" value="SDR"/>
</dbReference>
<dbReference type="NCBIfam" id="NF009466">
    <property type="entry name" value="PRK12826.1-2"/>
    <property type="match status" value="1"/>
</dbReference>
<dbReference type="PATRIC" id="fig|199.248.peg.426"/>
<keyword evidence="2" id="KW-0560">Oxidoreductase</keyword>
<dbReference type="GeneID" id="28662071"/>
<reference evidence="5" key="1">
    <citation type="submission" date="2015-08" db="EMBL/GenBank/DDBJ databases">
        <title>Comparative genomics of the Campylobacter concisus group.</title>
        <authorList>
            <person name="Miller W.G."/>
            <person name="Yee E."/>
            <person name="Chapman M.H."/>
            <person name="Huynh S."/>
            <person name="Bono J.L."/>
            <person name="On S.L.W."/>
            <person name="St Leger J."/>
            <person name="Foster G."/>
            <person name="Parker C.T."/>
        </authorList>
    </citation>
    <scope>NUCLEOTIDE SEQUENCE [LARGE SCALE GENOMIC DNA]</scope>
    <source>
        <strain evidence="5">ATCC 33237</strain>
    </source>
</reference>
<evidence type="ECO:0000256" key="1">
    <source>
        <dbReference type="ARBA" id="ARBA00006484"/>
    </source>
</evidence>
<protein>
    <submittedName>
        <fullName evidence="4">3-oxoacyl-[acp] reductase</fullName>
    </submittedName>
</protein>
<dbReference type="InterPro" id="IPR002347">
    <property type="entry name" value="SDR_fam"/>
</dbReference>
<dbReference type="SUPFAM" id="SSF51735">
    <property type="entry name" value="NAD(P)-binding Rossmann-fold domains"/>
    <property type="match status" value="1"/>
</dbReference>
<proteinExistence type="inferred from homology"/>